<name>A0AAE1YZY8_9LAMI</name>
<dbReference type="AlphaFoldDB" id="A0AAE1YZY8"/>
<reference evidence="1" key="1">
    <citation type="submission" date="2020-06" db="EMBL/GenBank/DDBJ databases">
        <authorList>
            <person name="Li T."/>
            <person name="Hu X."/>
            <person name="Zhang T."/>
            <person name="Song X."/>
            <person name="Zhang H."/>
            <person name="Dai N."/>
            <person name="Sheng W."/>
            <person name="Hou X."/>
            <person name="Wei L."/>
        </authorList>
    </citation>
    <scope>NUCLEOTIDE SEQUENCE</scope>
    <source>
        <strain evidence="1">3651</strain>
        <tissue evidence="1">Leaf</tissue>
    </source>
</reference>
<comment type="caution">
    <text evidence="1">The sequence shown here is derived from an EMBL/GenBank/DDBJ whole genome shotgun (WGS) entry which is preliminary data.</text>
</comment>
<proteinExistence type="predicted"/>
<keyword evidence="2" id="KW-1185">Reference proteome</keyword>
<evidence type="ECO:0000313" key="2">
    <source>
        <dbReference type="Proteomes" id="UP001293254"/>
    </source>
</evidence>
<evidence type="ECO:0000313" key="1">
    <source>
        <dbReference type="EMBL" id="KAK4439347.1"/>
    </source>
</evidence>
<dbReference type="EMBL" id="JACGWO010000001">
    <property type="protein sequence ID" value="KAK4439347.1"/>
    <property type="molecule type" value="Genomic_DNA"/>
</dbReference>
<sequence>MVAWNWSFPTASVGMLRLSDILRRLKQMLKHWNLTVFGDIFASLKQEEESMAAAEPYFDADPTIANLTDLNRRANGCSRGTETPGWLTLWFRRNAPGLLLP</sequence>
<gene>
    <name evidence="1" type="ORF">Salat_0269600</name>
</gene>
<accession>A0AAE1YZY8</accession>
<organism evidence="1 2">
    <name type="scientific">Sesamum alatum</name>
    <dbReference type="NCBI Taxonomy" id="300844"/>
    <lineage>
        <taxon>Eukaryota</taxon>
        <taxon>Viridiplantae</taxon>
        <taxon>Streptophyta</taxon>
        <taxon>Embryophyta</taxon>
        <taxon>Tracheophyta</taxon>
        <taxon>Spermatophyta</taxon>
        <taxon>Magnoliopsida</taxon>
        <taxon>eudicotyledons</taxon>
        <taxon>Gunneridae</taxon>
        <taxon>Pentapetalae</taxon>
        <taxon>asterids</taxon>
        <taxon>lamiids</taxon>
        <taxon>Lamiales</taxon>
        <taxon>Pedaliaceae</taxon>
        <taxon>Sesamum</taxon>
    </lineage>
</organism>
<dbReference type="Proteomes" id="UP001293254">
    <property type="component" value="Unassembled WGS sequence"/>
</dbReference>
<protein>
    <submittedName>
        <fullName evidence="1">Uncharacterized protein</fullName>
    </submittedName>
</protein>
<reference evidence="1" key="2">
    <citation type="journal article" date="2024" name="Plant">
        <title>Genomic evolution and insights into agronomic trait innovations of Sesamum species.</title>
        <authorList>
            <person name="Miao H."/>
            <person name="Wang L."/>
            <person name="Qu L."/>
            <person name="Liu H."/>
            <person name="Sun Y."/>
            <person name="Le M."/>
            <person name="Wang Q."/>
            <person name="Wei S."/>
            <person name="Zheng Y."/>
            <person name="Lin W."/>
            <person name="Duan Y."/>
            <person name="Cao H."/>
            <person name="Xiong S."/>
            <person name="Wang X."/>
            <person name="Wei L."/>
            <person name="Li C."/>
            <person name="Ma Q."/>
            <person name="Ju M."/>
            <person name="Zhao R."/>
            <person name="Li G."/>
            <person name="Mu C."/>
            <person name="Tian Q."/>
            <person name="Mei H."/>
            <person name="Zhang T."/>
            <person name="Gao T."/>
            <person name="Zhang H."/>
        </authorList>
    </citation>
    <scope>NUCLEOTIDE SEQUENCE</scope>
    <source>
        <strain evidence="1">3651</strain>
    </source>
</reference>